<dbReference type="PANTHER" id="PTHR30001:SF0">
    <property type="entry name" value="RIBONUCLEASE G"/>
    <property type="match status" value="1"/>
</dbReference>
<dbReference type="GO" id="GO:0005737">
    <property type="term" value="C:cytoplasm"/>
    <property type="evidence" value="ECO:0007669"/>
    <property type="project" value="TreeGrafter"/>
</dbReference>
<evidence type="ECO:0000256" key="4">
    <source>
        <dbReference type="ARBA" id="ARBA00022842"/>
    </source>
</evidence>
<keyword evidence="8" id="KW-1185">Reference proteome</keyword>
<dbReference type="PANTHER" id="PTHR30001">
    <property type="entry name" value="RIBONUCLEASE"/>
    <property type="match status" value="1"/>
</dbReference>
<accession>A0A1I2CRI8</accession>
<dbReference type="GO" id="GO:0004540">
    <property type="term" value="F:RNA nuclease activity"/>
    <property type="evidence" value="ECO:0007669"/>
    <property type="project" value="InterPro"/>
</dbReference>
<dbReference type="GO" id="GO:0003723">
    <property type="term" value="F:RNA binding"/>
    <property type="evidence" value="ECO:0007669"/>
    <property type="project" value="UniProtKB-KW"/>
</dbReference>
<dbReference type="Pfam" id="PF10150">
    <property type="entry name" value="RNase_E_G"/>
    <property type="match status" value="1"/>
</dbReference>
<dbReference type="Proteomes" id="UP000199516">
    <property type="component" value="Unassembled WGS sequence"/>
</dbReference>
<dbReference type="NCBIfam" id="TIGR00757">
    <property type="entry name" value="RNaseEG"/>
    <property type="match status" value="1"/>
</dbReference>
<dbReference type="InterPro" id="IPR003029">
    <property type="entry name" value="S1_domain"/>
</dbReference>
<reference evidence="7 8" key="1">
    <citation type="submission" date="2016-10" db="EMBL/GenBank/DDBJ databases">
        <authorList>
            <person name="de Groot N.N."/>
        </authorList>
    </citation>
    <scope>NUCLEOTIDE SEQUENCE [LARGE SCALE GENOMIC DNA]</scope>
    <source>
        <strain evidence="7 8">DSM 23995</strain>
    </source>
</reference>
<sequence>MYEIICNTATTEKRAAVKKNGELMEIRIEHPDDNRMAGNIYKGRVKDVIPGMEAAFVDIGREKNGYLSRNELISYKSSRDPDTEKSRRSISEFITEGQEIIVQVTKEEFGDKGARLTENVTIPGAYTVYMPAGSYIGVSKRMSTEEKRERWRQKAKNMLLGDEGIIIRTMCEHISENLVKKDLQYLREDWEETLRKAQHQQPPTLIYQESGILARLLRDYPIEKVDTMWLDHQPDVQYMKRFVRDHEEHIKKMKYYTEKENIFSKKGVEKQLDRALQPKVWLKSGGFIIIEHTEAMTVVDVNTGRFTGKANLEETIRKTNIEAAEEIARQLRLRDISGIIIIDFIDMKEEKNKDQVLSTFQQALKEDRTTTNVRGFSPLGLVEMTRKKVRRSLADTMFESCKTCRGGKALSRKALVFRLERLIHEHREEEAEALVIEIPERVIRWLEEETELVNKWQERYSFCIYLCAHESHESIDIRFMGGKKEAEERVEKWPGLCLEV</sequence>
<organism evidence="7 8">
    <name type="scientific">Alteribacillus iranensis</name>
    <dbReference type="NCBI Taxonomy" id="930128"/>
    <lineage>
        <taxon>Bacteria</taxon>
        <taxon>Bacillati</taxon>
        <taxon>Bacillota</taxon>
        <taxon>Bacilli</taxon>
        <taxon>Bacillales</taxon>
        <taxon>Bacillaceae</taxon>
        <taxon>Alteribacillus</taxon>
    </lineage>
</organism>
<name>A0A1I2CRI8_9BACI</name>
<evidence type="ECO:0000256" key="1">
    <source>
        <dbReference type="ARBA" id="ARBA00001946"/>
    </source>
</evidence>
<protein>
    <submittedName>
        <fullName evidence="7">RNAse G</fullName>
    </submittedName>
</protein>
<dbReference type="Pfam" id="PF00575">
    <property type="entry name" value="S1"/>
    <property type="match status" value="1"/>
</dbReference>
<dbReference type="CDD" id="cd04453">
    <property type="entry name" value="S1_RNase_E"/>
    <property type="match status" value="1"/>
</dbReference>
<feature type="domain" description="S1 motif" evidence="6">
    <location>
        <begin position="38"/>
        <end position="119"/>
    </location>
</feature>
<keyword evidence="4" id="KW-0460">Magnesium</keyword>
<dbReference type="GO" id="GO:0006364">
    <property type="term" value="P:rRNA processing"/>
    <property type="evidence" value="ECO:0007669"/>
    <property type="project" value="TreeGrafter"/>
</dbReference>
<dbReference type="GO" id="GO:0046872">
    <property type="term" value="F:metal ion binding"/>
    <property type="evidence" value="ECO:0007669"/>
    <property type="project" value="UniProtKB-KW"/>
</dbReference>
<dbReference type="SMART" id="SM00316">
    <property type="entry name" value="S1"/>
    <property type="match status" value="1"/>
</dbReference>
<evidence type="ECO:0000259" key="6">
    <source>
        <dbReference type="PROSITE" id="PS50126"/>
    </source>
</evidence>
<evidence type="ECO:0000256" key="3">
    <source>
        <dbReference type="ARBA" id="ARBA00022801"/>
    </source>
</evidence>
<keyword evidence="3" id="KW-0378">Hydrolase</keyword>
<dbReference type="InterPro" id="IPR012340">
    <property type="entry name" value="NA-bd_OB-fold"/>
</dbReference>
<evidence type="ECO:0000313" key="7">
    <source>
        <dbReference type="EMBL" id="SFE70931.1"/>
    </source>
</evidence>
<keyword evidence="5" id="KW-0694">RNA-binding</keyword>
<dbReference type="AlphaFoldDB" id="A0A1I2CRI8"/>
<keyword evidence="2" id="KW-0479">Metal-binding</keyword>
<dbReference type="GO" id="GO:0016787">
    <property type="term" value="F:hydrolase activity"/>
    <property type="evidence" value="ECO:0007669"/>
    <property type="project" value="UniProtKB-KW"/>
</dbReference>
<dbReference type="SUPFAM" id="SSF50249">
    <property type="entry name" value="Nucleic acid-binding proteins"/>
    <property type="match status" value="1"/>
</dbReference>
<evidence type="ECO:0000313" key="8">
    <source>
        <dbReference type="Proteomes" id="UP000199516"/>
    </source>
</evidence>
<dbReference type="PROSITE" id="PS50126">
    <property type="entry name" value="S1"/>
    <property type="match status" value="1"/>
</dbReference>
<dbReference type="EMBL" id="FONT01000003">
    <property type="protein sequence ID" value="SFE70931.1"/>
    <property type="molecule type" value="Genomic_DNA"/>
</dbReference>
<evidence type="ECO:0000256" key="2">
    <source>
        <dbReference type="ARBA" id="ARBA00022723"/>
    </source>
</evidence>
<dbReference type="RefSeq" id="WP_091660274.1">
    <property type="nucleotide sequence ID" value="NZ_FONT01000003.1"/>
</dbReference>
<dbReference type="OrthoDB" id="9804278at2"/>
<evidence type="ECO:0000256" key="5">
    <source>
        <dbReference type="ARBA" id="ARBA00022884"/>
    </source>
</evidence>
<dbReference type="InterPro" id="IPR004659">
    <property type="entry name" value="RNase_E/G"/>
</dbReference>
<comment type="cofactor">
    <cofactor evidence="1">
        <name>Mg(2+)</name>
        <dbReference type="ChEBI" id="CHEBI:18420"/>
    </cofactor>
</comment>
<proteinExistence type="predicted"/>
<dbReference type="STRING" id="930128.SAMN05192532_103159"/>
<dbReference type="InterPro" id="IPR019307">
    <property type="entry name" value="RNA-bd_AU-1/RNase_E/G"/>
</dbReference>
<dbReference type="Gene3D" id="2.40.50.140">
    <property type="entry name" value="Nucleic acid-binding proteins"/>
    <property type="match status" value="1"/>
</dbReference>
<gene>
    <name evidence="7" type="ORF">SAMN05192532_103159</name>
</gene>